<evidence type="ECO:0000313" key="2">
    <source>
        <dbReference type="EMBL" id="REI39217.1"/>
    </source>
</evidence>
<organism evidence="2 3">
    <name type="scientific">Psychrilyobacter piezotolerans</name>
    <dbReference type="NCBI Taxonomy" id="2293438"/>
    <lineage>
        <taxon>Bacteria</taxon>
        <taxon>Fusobacteriati</taxon>
        <taxon>Fusobacteriota</taxon>
        <taxon>Fusobacteriia</taxon>
        <taxon>Fusobacteriales</taxon>
        <taxon>Fusobacteriaceae</taxon>
        <taxon>Psychrilyobacter</taxon>
    </lineage>
</organism>
<evidence type="ECO:0000259" key="1">
    <source>
        <dbReference type="Pfam" id="PF04986"/>
    </source>
</evidence>
<dbReference type="Pfam" id="PF04986">
    <property type="entry name" value="Y2_Tnp"/>
    <property type="match status" value="1"/>
</dbReference>
<sequence length="291" mass="34813">KIYAEKWAHKLSSQLIDKKHKHMIFTLPKEIWNYPIIKRDLLATFSEHIKTLFKAWFKKYDIENFGLIVAIHTFSRDSSFHPHFHVILSLGGFKKNLTWKSLEFFPPKFFNNSWRYLVLKSIANAYPKCKKTKEIISLCYKKDFFINLKGETLDNEVSALKYIGRYLMRPAIAEYRITKFENNQVTFWYIDVATKEKIFLTLPLFKFIGRLILHINPKGFKAIRRYGFYARNIKTNLKSHIRCFFKKKISAIIPLTWRERIFKIYGKDPLICPNCFTEMKLTSFHHKKYGD</sequence>
<gene>
    <name evidence="2" type="ORF">DYH56_15690</name>
</gene>
<dbReference type="InterPro" id="IPR007069">
    <property type="entry name" value="Transposase_32"/>
</dbReference>
<reference evidence="2 3" key="1">
    <citation type="submission" date="2018-08" db="EMBL/GenBank/DDBJ databases">
        <title>Draft genome sequence of Psychrilyobacter sp. strain SD5 isolated from Black Sea water.</title>
        <authorList>
            <person name="Yadav S."/>
            <person name="Villanueva L."/>
            <person name="Damste J.S.S."/>
        </authorList>
    </citation>
    <scope>NUCLEOTIDE SEQUENCE [LARGE SCALE GENOMIC DNA]</scope>
    <source>
        <strain evidence="2 3">SD5</strain>
    </source>
</reference>
<comment type="caution">
    <text evidence="2">The sequence shown here is derived from an EMBL/GenBank/DDBJ whole genome shotgun (WGS) entry which is preliminary data.</text>
</comment>
<feature type="non-terminal residue" evidence="2">
    <location>
        <position position="1"/>
    </location>
</feature>
<dbReference type="EMBL" id="QUAJ01000074">
    <property type="protein sequence ID" value="REI39217.1"/>
    <property type="molecule type" value="Genomic_DNA"/>
</dbReference>
<dbReference type="PANTHER" id="PTHR37023:SF1">
    <property type="entry name" value="ISSOD25 TRANSPOSASE TNPA_ISSOD25"/>
    <property type="match status" value="1"/>
</dbReference>
<feature type="domain" description="Transposase IS801/IS1294" evidence="1">
    <location>
        <begin position="66"/>
        <end position="232"/>
    </location>
</feature>
<protein>
    <recommendedName>
        <fullName evidence="1">Transposase IS801/IS1294 domain-containing protein</fullName>
    </recommendedName>
</protein>
<feature type="non-terminal residue" evidence="2">
    <location>
        <position position="291"/>
    </location>
</feature>
<dbReference type="PANTHER" id="PTHR37023">
    <property type="entry name" value="TRANSPOSASE"/>
    <property type="match status" value="1"/>
</dbReference>
<dbReference type="Proteomes" id="UP000263486">
    <property type="component" value="Unassembled WGS sequence"/>
</dbReference>
<evidence type="ECO:0000313" key="3">
    <source>
        <dbReference type="Proteomes" id="UP000263486"/>
    </source>
</evidence>
<keyword evidence="3" id="KW-1185">Reference proteome</keyword>
<dbReference type="RefSeq" id="WP_114643785.1">
    <property type="nucleotide sequence ID" value="NZ_JAACIO010000070.1"/>
</dbReference>
<accession>A0ABX9KDA0</accession>
<proteinExistence type="predicted"/>
<name>A0ABX9KDA0_9FUSO</name>